<dbReference type="Proteomes" id="UP000248889">
    <property type="component" value="Unassembled WGS sequence"/>
</dbReference>
<comment type="caution">
    <text evidence="2">The sequence shown here is derived from an EMBL/GenBank/DDBJ whole genome shotgun (WGS) entry which is preliminary data.</text>
</comment>
<dbReference type="AlphaFoldDB" id="A0A2X0IS64"/>
<organism evidence="2 3">
    <name type="scientific">Streptacidiphilus pinicola</name>
    <dbReference type="NCBI Taxonomy" id="2219663"/>
    <lineage>
        <taxon>Bacteria</taxon>
        <taxon>Bacillati</taxon>
        <taxon>Actinomycetota</taxon>
        <taxon>Actinomycetes</taxon>
        <taxon>Kitasatosporales</taxon>
        <taxon>Streptomycetaceae</taxon>
        <taxon>Streptacidiphilus</taxon>
    </lineage>
</organism>
<protein>
    <submittedName>
        <fullName evidence="2">Uncharacterized protein</fullName>
    </submittedName>
</protein>
<feature type="compositionally biased region" description="Pro residues" evidence="1">
    <location>
        <begin position="203"/>
        <end position="240"/>
    </location>
</feature>
<proteinExistence type="predicted"/>
<evidence type="ECO:0000313" key="3">
    <source>
        <dbReference type="Proteomes" id="UP000248889"/>
    </source>
</evidence>
<evidence type="ECO:0000256" key="1">
    <source>
        <dbReference type="SAM" id="MobiDB-lite"/>
    </source>
</evidence>
<reference evidence="2 3" key="1">
    <citation type="submission" date="2018-06" db="EMBL/GenBank/DDBJ databases">
        <title>Streptacidiphilus pinicola sp. nov., isolated from pine grove soil.</title>
        <authorList>
            <person name="Roh S.G."/>
            <person name="Park S."/>
            <person name="Kim M.-K."/>
            <person name="Yun B.-R."/>
            <person name="Park J."/>
            <person name="Kim M.J."/>
            <person name="Kim Y.S."/>
            <person name="Kim S.B."/>
        </authorList>
    </citation>
    <scope>NUCLEOTIDE SEQUENCE [LARGE SCALE GENOMIC DNA]</scope>
    <source>
        <strain evidence="2 3">MMS16-CNU450</strain>
    </source>
</reference>
<keyword evidence="3" id="KW-1185">Reference proteome</keyword>
<accession>A0A2X0IS64</accession>
<evidence type="ECO:0000313" key="2">
    <source>
        <dbReference type="EMBL" id="RAG80386.1"/>
    </source>
</evidence>
<name>A0A2X0IS64_9ACTN</name>
<gene>
    <name evidence="2" type="ORF">DN069_38385</name>
</gene>
<feature type="non-terminal residue" evidence="2">
    <location>
        <position position="240"/>
    </location>
</feature>
<dbReference type="EMBL" id="QKYN01000241">
    <property type="protein sequence ID" value="RAG80386.1"/>
    <property type="molecule type" value="Genomic_DNA"/>
</dbReference>
<feature type="region of interest" description="Disordered" evidence="1">
    <location>
        <begin position="188"/>
        <end position="240"/>
    </location>
</feature>
<sequence>MEINHGGGTARGSVLLIGGAPGGKRRQPVRPEAALGLLATLPPETLLGSPIPASVLQLADPADPQLLLAQLQAASVTPGPVLVALVGQLTADRRRKELHLALARTSRDNTRYTALPWAWLGDQLRQRPVGTTTVLADLVADPEAWAVLQQQGPEALTAGLPLLGQVSPPGTTGDGYAPPYTRALVDQPRRAQPGTRPAALHHPAPPPALPAGALLPPPEAPPPTARVPPLAPPPPPPRPA</sequence>